<keyword evidence="2" id="KW-0067">ATP-binding</keyword>
<evidence type="ECO:0000259" key="5">
    <source>
        <dbReference type="PROSITE" id="PS51194"/>
    </source>
</evidence>
<dbReference type="PROSITE" id="PS51194">
    <property type="entry name" value="HELICASE_CTER"/>
    <property type="match status" value="1"/>
</dbReference>
<accession>A0ABT9VZB6</accession>
<dbReference type="SUPFAM" id="SSF52540">
    <property type="entry name" value="P-loop containing nucleoside triphosphate hydrolases"/>
    <property type="match status" value="1"/>
</dbReference>
<comment type="caution">
    <text evidence="6">The sequence shown here is derived from an EMBL/GenBank/DDBJ whole genome shotgun (WGS) entry which is preliminary data.</text>
</comment>
<evidence type="ECO:0000259" key="4">
    <source>
        <dbReference type="PROSITE" id="PS51192"/>
    </source>
</evidence>
<dbReference type="PANTHER" id="PTHR30580">
    <property type="entry name" value="PRIMOSOMAL PROTEIN N"/>
    <property type="match status" value="1"/>
</dbReference>
<keyword evidence="1" id="KW-0547">Nucleotide-binding</keyword>
<dbReference type="Pfam" id="PF00270">
    <property type="entry name" value="DEAD"/>
    <property type="match status" value="1"/>
</dbReference>
<reference evidence="6 7" key="1">
    <citation type="submission" date="2023-07" db="EMBL/GenBank/DDBJ databases">
        <title>Genomic Encyclopedia of Type Strains, Phase IV (KMG-IV): sequencing the most valuable type-strain genomes for metagenomic binning, comparative biology and taxonomic classification.</title>
        <authorList>
            <person name="Goeker M."/>
        </authorList>
    </citation>
    <scope>NUCLEOTIDE SEQUENCE [LARGE SCALE GENOMIC DNA]</scope>
    <source>
        <strain evidence="6 7">DSM 12751</strain>
    </source>
</reference>
<evidence type="ECO:0000256" key="3">
    <source>
        <dbReference type="ARBA" id="ARBA00023125"/>
    </source>
</evidence>
<dbReference type="Pfam" id="PF00271">
    <property type="entry name" value="Helicase_C"/>
    <property type="match status" value="1"/>
</dbReference>
<sequence>METEFIIYQICTAEQAHHTPPHALPESQGTDNQYSLHQIAVNQSNLELPQWYITPHVAYEFVDIPFWKRMEQSLGLSIQVEVQYTLKHIAELEKREVQNLFRHSQSQDATQDQGEYLDAQLLGQSPVYLLKQLCSHTPSQGSSSKSPVHSHLLTHNQVPISSVHSHSLTHNQVPISTVHADSSTHYQRVPALAIHLTPIEQQLAQALAGRRLVLSEIESACTAHNIPLDQQPTKKTQLLFLLQRLYLSGYIEWMSPIAYQHNAYGLLEHAFCRRCGHLEPQDVAQSSFLKGWFHQLKVIKNKYIQTKLTLIPLRTCLSCHSDLCLYCPTCLQLGISKSCEPYVLFKTPPAVLQLNHKTKKEAKVAQEAKGAKVAQEAKVAFEWKESLSPAQQKASDQLVAFAAKKDKCSIQEHHSKPCSESANKDLSMNKQTINEKCSNEEHEYLVWAVCGAGKTEIIFAALYEALCQSQKLMITSPRKDVILELAPRLKSAFPSTKIVVLHGDSTEKYDQGELFLATTHQCLRFYQAFDLVIVDEVDAFPYSFDKMLQFAVRRAKKEQGKLIYLSATPSKKLQDRAEKGTLPYSLIAKRYHGHPLAVPTIQAVGKWRKWILSSTVSTELSEFIGGMIQQKRYGYLFVPHVKDLPHVSSYIEKVLLPYLSSKGINPEDSFKMDSVYAEHPDRADIVQRFRRHDIHLLLTTTILERGVTIPFCDVGVLGADDPVFHTAALIQMAGRAGRKIQDPVGSVSFFPESITDSQAECVKQIKRWNAE</sequence>
<feature type="domain" description="Helicase ATP-binding" evidence="4">
    <location>
        <begin position="435"/>
        <end position="587"/>
    </location>
</feature>
<evidence type="ECO:0000313" key="6">
    <source>
        <dbReference type="EMBL" id="MDQ0166348.1"/>
    </source>
</evidence>
<gene>
    <name evidence="6" type="ORF">J2S11_002252</name>
</gene>
<protein>
    <submittedName>
        <fullName evidence="6">Competence protein ComFA</fullName>
    </submittedName>
</protein>
<dbReference type="InterPro" id="IPR014001">
    <property type="entry name" value="Helicase_ATP-bd"/>
</dbReference>
<evidence type="ECO:0000256" key="1">
    <source>
        <dbReference type="ARBA" id="ARBA00022741"/>
    </source>
</evidence>
<dbReference type="PROSITE" id="PS51192">
    <property type="entry name" value="HELICASE_ATP_BIND_1"/>
    <property type="match status" value="1"/>
</dbReference>
<dbReference type="RefSeq" id="WP_307394479.1">
    <property type="nucleotide sequence ID" value="NZ_BAAADK010000020.1"/>
</dbReference>
<dbReference type="EMBL" id="JAUSTY010000008">
    <property type="protein sequence ID" value="MDQ0166348.1"/>
    <property type="molecule type" value="Genomic_DNA"/>
</dbReference>
<dbReference type="SMART" id="SM00490">
    <property type="entry name" value="HELICc"/>
    <property type="match status" value="1"/>
</dbReference>
<evidence type="ECO:0000256" key="2">
    <source>
        <dbReference type="ARBA" id="ARBA00022840"/>
    </source>
</evidence>
<dbReference type="PANTHER" id="PTHR30580:SF1">
    <property type="entry name" value="COMF OPERON PROTEIN 1"/>
    <property type="match status" value="1"/>
</dbReference>
<dbReference type="Gene3D" id="3.40.50.300">
    <property type="entry name" value="P-loop containing nucleotide triphosphate hydrolases"/>
    <property type="match status" value="2"/>
</dbReference>
<keyword evidence="7" id="KW-1185">Reference proteome</keyword>
<dbReference type="Proteomes" id="UP001235840">
    <property type="component" value="Unassembled WGS sequence"/>
</dbReference>
<organism evidence="6 7">
    <name type="scientific">Caldalkalibacillus horti</name>
    <dbReference type="NCBI Taxonomy" id="77523"/>
    <lineage>
        <taxon>Bacteria</taxon>
        <taxon>Bacillati</taxon>
        <taxon>Bacillota</taxon>
        <taxon>Bacilli</taxon>
        <taxon>Bacillales</taxon>
        <taxon>Bacillaceae</taxon>
        <taxon>Caldalkalibacillus</taxon>
    </lineage>
</organism>
<dbReference type="InterPro" id="IPR011545">
    <property type="entry name" value="DEAD/DEAH_box_helicase_dom"/>
</dbReference>
<feature type="domain" description="Helicase C-terminal" evidence="5">
    <location>
        <begin position="619"/>
        <end position="771"/>
    </location>
</feature>
<name>A0ABT9VZB6_9BACI</name>
<keyword evidence="3" id="KW-0238">DNA-binding</keyword>
<proteinExistence type="predicted"/>
<evidence type="ECO:0000313" key="7">
    <source>
        <dbReference type="Proteomes" id="UP001235840"/>
    </source>
</evidence>
<dbReference type="SMART" id="SM00487">
    <property type="entry name" value="DEXDc"/>
    <property type="match status" value="1"/>
</dbReference>
<dbReference type="InterPro" id="IPR001650">
    <property type="entry name" value="Helicase_C-like"/>
</dbReference>
<dbReference type="InterPro" id="IPR027417">
    <property type="entry name" value="P-loop_NTPase"/>
</dbReference>